<organism evidence="1 2">
    <name type="scientific">Fulvivirga sediminis</name>
    <dbReference type="NCBI Taxonomy" id="2803949"/>
    <lineage>
        <taxon>Bacteria</taxon>
        <taxon>Pseudomonadati</taxon>
        <taxon>Bacteroidota</taxon>
        <taxon>Cytophagia</taxon>
        <taxon>Cytophagales</taxon>
        <taxon>Fulvivirgaceae</taxon>
        <taxon>Fulvivirga</taxon>
    </lineage>
</organism>
<comment type="caution">
    <text evidence="1">The sequence shown here is derived from an EMBL/GenBank/DDBJ whole genome shotgun (WGS) entry which is preliminary data.</text>
</comment>
<evidence type="ECO:0000313" key="1">
    <source>
        <dbReference type="EMBL" id="MBL3654851.1"/>
    </source>
</evidence>
<gene>
    <name evidence="1" type="ORF">JL102_01815</name>
</gene>
<dbReference type="AlphaFoldDB" id="A0A937JZ65"/>
<dbReference type="GO" id="GO:0016853">
    <property type="term" value="F:isomerase activity"/>
    <property type="evidence" value="ECO:0007669"/>
    <property type="project" value="UniProtKB-KW"/>
</dbReference>
<dbReference type="Proteomes" id="UP000659388">
    <property type="component" value="Unassembled WGS sequence"/>
</dbReference>
<name>A0A937JZ65_9BACT</name>
<evidence type="ECO:0000313" key="2">
    <source>
        <dbReference type="Proteomes" id="UP000659388"/>
    </source>
</evidence>
<reference evidence="1" key="1">
    <citation type="submission" date="2021-01" db="EMBL/GenBank/DDBJ databases">
        <title>Fulvivirga kasyanovii gen. nov., sp nov., a novel member of the phylum Bacteroidetes isolated from seawater in a mussel farm.</title>
        <authorList>
            <person name="Zhao L.-H."/>
            <person name="Wang Z.-J."/>
        </authorList>
    </citation>
    <scope>NUCLEOTIDE SEQUENCE</scope>
    <source>
        <strain evidence="1">2943</strain>
    </source>
</reference>
<keyword evidence="1" id="KW-0413">Isomerase</keyword>
<dbReference type="EMBL" id="JAESIY010000001">
    <property type="protein sequence ID" value="MBL3654851.1"/>
    <property type="molecule type" value="Genomic_DNA"/>
</dbReference>
<proteinExistence type="predicted"/>
<protein>
    <submittedName>
        <fullName evidence="1">Peptidyl-prolyl cis-trans isomerase</fullName>
    </submittedName>
</protein>
<keyword evidence="2" id="KW-1185">Reference proteome</keyword>
<sequence>MSSWKKNSIIILSLCCLWGCDFIKMRDGVSNEEEHTGEPIARVKNQYLYSEDLEGIAPATMSKEDSSERVERFIHNWIQKQLLIQEASTKIEFNEADIERKMLDYKYSLMGYQYQSYYVNKHLDKSISDEEVKQYYDEHIDNFILKQNIIRGKYIKLPLNAPKIKKVKGLINSEKEKDLEELNSYCLSFATKYQLDDSVWMIFDEVIQDSPLAEIPNKVQYLQNQKYSETSDDKFRYYLKIQEFRISDNISPLEFVKEDIRSIIINKRKVELAQQLEDEVYERATQNNEFEIYN</sequence>
<accession>A0A937JZ65</accession>